<dbReference type="InterPro" id="IPR004474">
    <property type="entry name" value="LytR_CpsA_psr"/>
</dbReference>
<dbReference type="InterPro" id="IPR050922">
    <property type="entry name" value="LytR/CpsA/Psr_CW_biosynth"/>
</dbReference>
<keyword evidence="3" id="KW-1133">Transmembrane helix</keyword>
<evidence type="ECO:0000256" key="3">
    <source>
        <dbReference type="SAM" id="Phobius"/>
    </source>
</evidence>
<name>A0ABW2CVN4_9ACTN</name>
<feature type="domain" description="Cell envelope-related transcriptional attenuator" evidence="4">
    <location>
        <begin position="104"/>
        <end position="260"/>
    </location>
</feature>
<evidence type="ECO:0000256" key="2">
    <source>
        <dbReference type="SAM" id="MobiDB-lite"/>
    </source>
</evidence>
<feature type="domain" description="LytR/CpsA/Psr regulator C-terminal" evidence="5">
    <location>
        <begin position="359"/>
        <end position="444"/>
    </location>
</feature>
<feature type="region of interest" description="Disordered" evidence="2">
    <location>
        <begin position="448"/>
        <end position="471"/>
    </location>
</feature>
<dbReference type="NCBIfam" id="TIGR00350">
    <property type="entry name" value="lytR_cpsA_psr"/>
    <property type="match status" value="1"/>
</dbReference>
<protein>
    <submittedName>
        <fullName evidence="6">LCP family protein</fullName>
    </submittedName>
</protein>
<dbReference type="PANTHER" id="PTHR33392">
    <property type="entry name" value="POLYISOPRENYL-TEICHOIC ACID--PEPTIDOGLYCAN TEICHOIC ACID TRANSFERASE TAGU"/>
    <property type="match status" value="1"/>
</dbReference>
<dbReference type="InterPro" id="IPR027381">
    <property type="entry name" value="LytR/CpsA/Psr_C"/>
</dbReference>
<keyword evidence="7" id="KW-1185">Reference proteome</keyword>
<evidence type="ECO:0000259" key="5">
    <source>
        <dbReference type="Pfam" id="PF13399"/>
    </source>
</evidence>
<dbReference type="EMBL" id="JBHSXS010000044">
    <property type="protein sequence ID" value="MFC6885887.1"/>
    <property type="molecule type" value="Genomic_DNA"/>
</dbReference>
<evidence type="ECO:0000313" key="7">
    <source>
        <dbReference type="Proteomes" id="UP001596380"/>
    </source>
</evidence>
<sequence length="471" mass="49801">MNSNPMYMEYVDDADPQPARRRGWRVLGWVCVGLSAVMVAGSLTAYGVYRNAMGNIAHEDTDALVGPNRPKKLNSAMNILLLGSDTREGANSEYGRSMKNDPPRSDTMILLHLSPGGGQAMGISFPRDLMVPMPSCTTKGGGKTPAQSRAQINGAFTAGGASCVVKTIEHLSDIKIDHFMQVDFNGFKAITSAVGGVPVCLPKDVNDRQSKLRLSRGRHTIKGATALAYVRNRHGLGDGSDTDRIKRQQKFMGALANKAMSAGVLSNPGKLLGLVNATTKSLTTDNDLTPPVMMKIASGMQGMTSGKLRFVTVPSAPDPQDPNRVALTSAAQPFFAAIRGDKTVPTEEKPSAAKIPPSQVRVRVLNASGIVGQARRVAEDLESQGFQVVKVGNAATTKTSRVTYGAGADQQAQTLNRLIPNAPQPAASTSGSPGVVDLIVGSSWTNLKSAKSGIPKQQGEIRADADPCKEP</sequence>
<dbReference type="Proteomes" id="UP001596380">
    <property type="component" value="Unassembled WGS sequence"/>
</dbReference>
<evidence type="ECO:0000256" key="1">
    <source>
        <dbReference type="ARBA" id="ARBA00006068"/>
    </source>
</evidence>
<reference evidence="7" key="1">
    <citation type="journal article" date="2019" name="Int. J. Syst. Evol. Microbiol.">
        <title>The Global Catalogue of Microorganisms (GCM) 10K type strain sequencing project: providing services to taxonomists for standard genome sequencing and annotation.</title>
        <authorList>
            <consortium name="The Broad Institute Genomics Platform"/>
            <consortium name="The Broad Institute Genome Sequencing Center for Infectious Disease"/>
            <person name="Wu L."/>
            <person name="Ma J."/>
        </authorList>
    </citation>
    <scope>NUCLEOTIDE SEQUENCE [LARGE SCALE GENOMIC DNA]</scope>
    <source>
        <strain evidence="7">JCM 3369</strain>
    </source>
</reference>
<organism evidence="6 7">
    <name type="scientific">Actinomadura yumaensis</name>
    <dbReference type="NCBI Taxonomy" id="111807"/>
    <lineage>
        <taxon>Bacteria</taxon>
        <taxon>Bacillati</taxon>
        <taxon>Actinomycetota</taxon>
        <taxon>Actinomycetes</taxon>
        <taxon>Streptosporangiales</taxon>
        <taxon>Thermomonosporaceae</taxon>
        <taxon>Actinomadura</taxon>
    </lineage>
</organism>
<dbReference type="PANTHER" id="PTHR33392:SF6">
    <property type="entry name" value="POLYISOPRENYL-TEICHOIC ACID--PEPTIDOGLYCAN TEICHOIC ACID TRANSFERASE TAGU"/>
    <property type="match status" value="1"/>
</dbReference>
<keyword evidence="3" id="KW-0812">Transmembrane</keyword>
<evidence type="ECO:0000313" key="6">
    <source>
        <dbReference type="EMBL" id="MFC6885887.1"/>
    </source>
</evidence>
<feature type="transmembrane region" description="Helical" evidence="3">
    <location>
        <begin position="26"/>
        <end position="49"/>
    </location>
</feature>
<dbReference type="Pfam" id="PF03816">
    <property type="entry name" value="LytR_cpsA_psr"/>
    <property type="match status" value="1"/>
</dbReference>
<gene>
    <name evidence="6" type="ORF">ACFQKB_39435</name>
</gene>
<dbReference type="Gene3D" id="3.30.70.2390">
    <property type="match status" value="1"/>
</dbReference>
<evidence type="ECO:0000259" key="4">
    <source>
        <dbReference type="Pfam" id="PF03816"/>
    </source>
</evidence>
<feature type="compositionally biased region" description="Basic and acidic residues" evidence="2">
    <location>
        <begin position="459"/>
        <end position="471"/>
    </location>
</feature>
<dbReference type="Pfam" id="PF13399">
    <property type="entry name" value="LytR_C"/>
    <property type="match status" value="1"/>
</dbReference>
<proteinExistence type="inferred from homology"/>
<dbReference type="RefSeq" id="WP_160821995.1">
    <property type="nucleotide sequence ID" value="NZ_JBHSXE010000001.1"/>
</dbReference>
<comment type="caution">
    <text evidence="6">The sequence shown here is derived from an EMBL/GenBank/DDBJ whole genome shotgun (WGS) entry which is preliminary data.</text>
</comment>
<accession>A0ABW2CVN4</accession>
<comment type="similarity">
    <text evidence="1">Belongs to the LytR/CpsA/Psr (LCP) family.</text>
</comment>
<keyword evidence="3" id="KW-0472">Membrane</keyword>
<dbReference type="Gene3D" id="3.40.630.190">
    <property type="entry name" value="LCP protein"/>
    <property type="match status" value="1"/>
</dbReference>